<keyword evidence="2" id="KW-1185">Reference proteome</keyword>
<proteinExistence type="predicted"/>
<comment type="caution">
    <text evidence="1">The sequence shown here is derived from an EMBL/GenBank/DDBJ whole genome shotgun (WGS) entry which is preliminary data.</text>
</comment>
<reference evidence="1 2" key="1">
    <citation type="submission" date="2019-09" db="EMBL/GenBank/DDBJ databases">
        <authorList>
            <person name="Cao W.R."/>
        </authorList>
    </citation>
    <scope>NUCLEOTIDE SEQUENCE [LARGE SCALE GENOMIC DNA]</scope>
    <source>
        <strain evidence="2">a4</strain>
    </source>
</reference>
<gene>
    <name evidence="1" type="ORF">F7018_06935</name>
</gene>
<protein>
    <submittedName>
        <fullName evidence="1">Uncharacterized protein</fullName>
    </submittedName>
</protein>
<dbReference type="EMBL" id="WAAU01000011">
    <property type="protein sequence ID" value="KAB1158834.1"/>
    <property type="molecule type" value="Genomic_DNA"/>
</dbReference>
<evidence type="ECO:0000313" key="2">
    <source>
        <dbReference type="Proteomes" id="UP000467305"/>
    </source>
</evidence>
<accession>A0A7J5AMJ6</accession>
<name>A0A7J5AMJ6_9FLAO</name>
<dbReference type="RefSeq" id="WP_150899317.1">
    <property type="nucleotide sequence ID" value="NZ_CANMHX010000006.1"/>
</dbReference>
<dbReference type="OrthoDB" id="1202973at2"/>
<organism evidence="1 2">
    <name type="scientific">Tenacibaculum aiptasiae</name>
    <dbReference type="NCBI Taxonomy" id="426481"/>
    <lineage>
        <taxon>Bacteria</taxon>
        <taxon>Pseudomonadati</taxon>
        <taxon>Bacteroidota</taxon>
        <taxon>Flavobacteriia</taxon>
        <taxon>Flavobacteriales</taxon>
        <taxon>Flavobacteriaceae</taxon>
        <taxon>Tenacibaculum</taxon>
    </lineage>
</organism>
<sequence>MKSSVNNLVLERGILTSAYKREIQQNICTMKAQSLYGVKSRLKSRGTKLSSETGAILKVSMFVLALVVIVF</sequence>
<dbReference type="AlphaFoldDB" id="A0A7J5AMJ6"/>
<dbReference type="Proteomes" id="UP000467305">
    <property type="component" value="Unassembled WGS sequence"/>
</dbReference>
<evidence type="ECO:0000313" key="1">
    <source>
        <dbReference type="EMBL" id="KAB1158834.1"/>
    </source>
</evidence>